<feature type="compositionally biased region" description="Polar residues" evidence="1">
    <location>
        <begin position="313"/>
        <end position="324"/>
    </location>
</feature>
<comment type="caution">
    <text evidence="2">The sequence shown here is derived from an EMBL/GenBank/DDBJ whole genome shotgun (WGS) entry which is preliminary data.</text>
</comment>
<protein>
    <submittedName>
        <fullName evidence="2">Uncharacterized protein</fullName>
    </submittedName>
</protein>
<feature type="compositionally biased region" description="Basic residues" evidence="1">
    <location>
        <begin position="696"/>
        <end position="706"/>
    </location>
</feature>
<name>A0ABR2ZKD9_9AGAR</name>
<feature type="compositionally biased region" description="Low complexity" evidence="1">
    <location>
        <begin position="616"/>
        <end position="627"/>
    </location>
</feature>
<proteinExistence type="predicted"/>
<dbReference type="Proteomes" id="UP001437256">
    <property type="component" value="Unassembled WGS sequence"/>
</dbReference>
<organism evidence="2 3">
    <name type="scientific">Marasmius tenuissimus</name>
    <dbReference type="NCBI Taxonomy" id="585030"/>
    <lineage>
        <taxon>Eukaryota</taxon>
        <taxon>Fungi</taxon>
        <taxon>Dikarya</taxon>
        <taxon>Basidiomycota</taxon>
        <taxon>Agaricomycotina</taxon>
        <taxon>Agaricomycetes</taxon>
        <taxon>Agaricomycetidae</taxon>
        <taxon>Agaricales</taxon>
        <taxon>Marasmiineae</taxon>
        <taxon>Marasmiaceae</taxon>
        <taxon>Marasmius</taxon>
    </lineage>
</organism>
<feature type="region of interest" description="Disordered" evidence="1">
    <location>
        <begin position="313"/>
        <end position="351"/>
    </location>
</feature>
<feature type="compositionally biased region" description="Polar residues" evidence="1">
    <location>
        <begin position="640"/>
        <end position="649"/>
    </location>
</feature>
<feature type="compositionally biased region" description="Acidic residues" evidence="1">
    <location>
        <begin position="599"/>
        <end position="614"/>
    </location>
</feature>
<evidence type="ECO:0000313" key="3">
    <source>
        <dbReference type="Proteomes" id="UP001437256"/>
    </source>
</evidence>
<reference evidence="2 3" key="1">
    <citation type="submission" date="2024-05" db="EMBL/GenBank/DDBJ databases">
        <title>A draft genome resource for the thread blight pathogen Marasmius tenuissimus strain MS-2.</title>
        <authorList>
            <person name="Yulfo-Soto G.E."/>
            <person name="Baruah I.K."/>
            <person name="Amoako-Attah I."/>
            <person name="Bukari Y."/>
            <person name="Meinhardt L.W."/>
            <person name="Bailey B.A."/>
            <person name="Cohen S.P."/>
        </authorList>
    </citation>
    <scope>NUCLEOTIDE SEQUENCE [LARGE SCALE GENOMIC DNA]</scope>
    <source>
        <strain evidence="2 3">MS-2</strain>
    </source>
</reference>
<feature type="region of interest" description="Disordered" evidence="1">
    <location>
        <begin position="433"/>
        <end position="461"/>
    </location>
</feature>
<keyword evidence="3" id="KW-1185">Reference proteome</keyword>
<feature type="region of interest" description="Disordered" evidence="1">
    <location>
        <begin position="46"/>
        <end position="69"/>
    </location>
</feature>
<feature type="compositionally biased region" description="Basic and acidic residues" evidence="1">
    <location>
        <begin position="46"/>
        <end position="56"/>
    </location>
</feature>
<evidence type="ECO:0000313" key="2">
    <source>
        <dbReference type="EMBL" id="KAL0062130.1"/>
    </source>
</evidence>
<feature type="compositionally biased region" description="Low complexity" evidence="1">
    <location>
        <begin position="445"/>
        <end position="456"/>
    </location>
</feature>
<accession>A0ABR2ZKD9</accession>
<evidence type="ECO:0000256" key="1">
    <source>
        <dbReference type="SAM" id="MobiDB-lite"/>
    </source>
</evidence>
<sequence>MHSPEFASLSLEDKTRDQWKEAIATWFKNQRNKTLVKKHRERVCSDYRQGRRDMEKAGGSAEGPAEERPALPLSKALQKLAGLRALTPKEQFKAAQGEKIREETKRLREEEPELANGNNGGLHKLAVSNLWEALSEEEKASYAEKEQVFDLETNQQAFGEGIFALLYDIAKSGALGNMEVVVYAGFRDNENAMAGSIYEVSSRCLGRENKKFFKDNDGGVKDSVVAAWGQWCARVIKCKAPLSPKLYQVADCHKVNPRGPKPVLDPRLKTFKGSKIPTLQGVDVDNTTFTDLMDMLESLLDCLWCCITTSPGDEQPEQTPNVGSSMVGGAQPPKELNGATVSSTTPTKGKEMPATQVNIAAVVPAIEKTVALVPTAQTGGKESEPEGRVNAGVDTAPIIEKDVVRAIPSSYSGEFIHPSSYSTLSDFPLPDVTMVPVNEPPQVNGASGSPAAPAGGKESELEGRVNAGAVPAIEKAVALVPTAQTDGKESEPEGRVNTGAVTAPIIDKEEVPAGPRSDIALPTAANGENPEEVPNGGFTASMVSDGGAEPAKEMDGASAPSATPAHEEEFASASEDDAMVIDPFNTGLYGTNDGLSDVSLEDPDGEFDIDDEDQQTAVKATTSAVAANPATPTKPKLHVGQTSKKSPTFTRGLKRKQMEAQGQIEEHQTPPKKRKNRPQSRPTPVVSPDKRGGNGKVKRKRRNKNQ</sequence>
<dbReference type="EMBL" id="JBBXMP010000113">
    <property type="protein sequence ID" value="KAL0062130.1"/>
    <property type="molecule type" value="Genomic_DNA"/>
</dbReference>
<gene>
    <name evidence="2" type="ORF">AAF712_010972</name>
</gene>
<feature type="region of interest" description="Disordered" evidence="1">
    <location>
        <begin position="483"/>
        <end position="706"/>
    </location>
</feature>